<feature type="domain" description="Enoyl reductase (ER)" evidence="3">
    <location>
        <begin position="16"/>
        <end position="339"/>
    </location>
</feature>
<sequence length="344" mass="37009">MATFPDSKAAWSVTEKQEPLEVGPGLTDYRPEPNEVVIKVHYAAVNPTDYVMQDDPYVKFEYPWIFGVDVAGEIFQLGSEVTRFKIGQRVIGHCDSIFTNLVTHAAFQSYTICREILVAEVPDDLPLANAAVLPLSVSTAASALFISEQLNLPSLDPKPTGKTVIIWGGSSSTGSSAIQFAVAAGYKVLTTASSANAEYVKSLGATFVFDHKDPNVVNDIVAVFKTETLGGFVDSVSLEDSQLHCANILSKLGGGKLSVQRQPIQGAPENVEFGWVNSLAPGLVRLDIGDAIWRKFLPQALAAGKFQAKPDPFVLEGLDNVQTGIDIVRKGVSAKKVVIHVNHV</sequence>
<dbReference type="EMBL" id="NPIC01000004">
    <property type="protein sequence ID" value="RDL36293.1"/>
    <property type="molecule type" value="Genomic_DNA"/>
</dbReference>
<dbReference type="Gene3D" id="3.90.180.10">
    <property type="entry name" value="Medium-chain alcohol dehydrogenases, catalytic domain"/>
    <property type="match status" value="1"/>
</dbReference>
<evidence type="ECO:0000313" key="4">
    <source>
        <dbReference type="EMBL" id="RDL36293.1"/>
    </source>
</evidence>
<dbReference type="InterPro" id="IPR013154">
    <property type="entry name" value="ADH-like_N"/>
</dbReference>
<dbReference type="STRING" id="2656787.A0A370TL87"/>
<evidence type="ECO:0000259" key="3">
    <source>
        <dbReference type="SMART" id="SM00829"/>
    </source>
</evidence>
<dbReference type="GO" id="GO:0016651">
    <property type="term" value="F:oxidoreductase activity, acting on NAD(P)H"/>
    <property type="evidence" value="ECO:0007669"/>
    <property type="project" value="InterPro"/>
</dbReference>
<keyword evidence="5" id="KW-1185">Reference proteome</keyword>
<dbReference type="InterPro" id="IPR013149">
    <property type="entry name" value="ADH-like_C"/>
</dbReference>
<comment type="similarity">
    <text evidence="1">Belongs to the zinc-containing alcohol dehydrogenase family.</text>
</comment>
<dbReference type="RefSeq" id="XP_031868949.1">
    <property type="nucleotide sequence ID" value="XM_032014268.1"/>
</dbReference>
<dbReference type="PANTHER" id="PTHR45348">
    <property type="entry name" value="HYPOTHETICAL OXIDOREDUCTASE (EUROFUNG)"/>
    <property type="match status" value="1"/>
</dbReference>
<proteinExistence type="inferred from homology"/>
<dbReference type="Pfam" id="PF08240">
    <property type="entry name" value="ADH_N"/>
    <property type="match status" value="1"/>
</dbReference>
<dbReference type="Proteomes" id="UP000254866">
    <property type="component" value="Unassembled WGS sequence"/>
</dbReference>
<dbReference type="AlphaFoldDB" id="A0A370TL87"/>
<keyword evidence="2" id="KW-0560">Oxidoreductase</keyword>
<comment type="caution">
    <text evidence="4">The sequence shown here is derived from an EMBL/GenBank/DDBJ whole genome shotgun (WGS) entry which is preliminary data.</text>
</comment>
<dbReference type="OrthoDB" id="48317at2759"/>
<evidence type="ECO:0000256" key="1">
    <source>
        <dbReference type="ARBA" id="ARBA00008072"/>
    </source>
</evidence>
<name>A0A370TL87_9HELO</name>
<dbReference type="InterPro" id="IPR047122">
    <property type="entry name" value="Trans-enoyl_RdTase-like"/>
</dbReference>
<dbReference type="GeneID" id="43598494"/>
<dbReference type="SUPFAM" id="SSF51735">
    <property type="entry name" value="NAD(P)-binding Rossmann-fold domains"/>
    <property type="match status" value="1"/>
</dbReference>
<dbReference type="InterPro" id="IPR036291">
    <property type="entry name" value="NAD(P)-bd_dom_sf"/>
</dbReference>
<evidence type="ECO:0000313" key="5">
    <source>
        <dbReference type="Proteomes" id="UP000254866"/>
    </source>
</evidence>
<dbReference type="CDD" id="cd08249">
    <property type="entry name" value="enoyl_reductase_like"/>
    <property type="match status" value="1"/>
</dbReference>
<dbReference type="InterPro" id="IPR020843">
    <property type="entry name" value="ER"/>
</dbReference>
<accession>A0A370TL87</accession>
<evidence type="ECO:0000256" key="2">
    <source>
        <dbReference type="ARBA" id="ARBA00023002"/>
    </source>
</evidence>
<reference evidence="4 5" key="1">
    <citation type="journal article" date="2018" name="IMA Fungus">
        <title>IMA Genome-F 9: Draft genome sequence of Annulohypoxylon stygium, Aspergillus mulundensis, Berkeleyomyces basicola (syn. Thielaviopsis basicola), Ceratocystis smalleyi, two Cercospora beticola strains, Coleophoma cylindrospora, Fusarium fracticaudum, Phialophora cf. hyalina, and Morchella septimelata.</title>
        <authorList>
            <person name="Wingfield B.D."/>
            <person name="Bills G.F."/>
            <person name="Dong Y."/>
            <person name="Huang W."/>
            <person name="Nel W.J."/>
            <person name="Swalarsk-Parry B.S."/>
            <person name="Vaghefi N."/>
            <person name="Wilken P.M."/>
            <person name="An Z."/>
            <person name="de Beer Z.W."/>
            <person name="De Vos L."/>
            <person name="Chen L."/>
            <person name="Duong T.A."/>
            <person name="Gao Y."/>
            <person name="Hammerbacher A."/>
            <person name="Kikkert J.R."/>
            <person name="Li Y."/>
            <person name="Li H."/>
            <person name="Li K."/>
            <person name="Li Q."/>
            <person name="Liu X."/>
            <person name="Ma X."/>
            <person name="Naidoo K."/>
            <person name="Pethybridge S.J."/>
            <person name="Sun J."/>
            <person name="Steenkamp E.T."/>
            <person name="van der Nest M.A."/>
            <person name="van Wyk S."/>
            <person name="Wingfield M.J."/>
            <person name="Xiong C."/>
            <person name="Yue Q."/>
            <person name="Zhang X."/>
        </authorList>
    </citation>
    <scope>NUCLEOTIDE SEQUENCE [LARGE SCALE GENOMIC DNA]</scope>
    <source>
        <strain evidence="4 5">BP 5553</strain>
    </source>
</reference>
<dbReference type="SMART" id="SM00829">
    <property type="entry name" value="PKS_ER"/>
    <property type="match status" value="1"/>
</dbReference>
<dbReference type="Gene3D" id="3.40.50.720">
    <property type="entry name" value="NAD(P)-binding Rossmann-like Domain"/>
    <property type="match status" value="1"/>
</dbReference>
<dbReference type="InterPro" id="IPR011032">
    <property type="entry name" value="GroES-like_sf"/>
</dbReference>
<protein>
    <submittedName>
        <fullName evidence="4">Putative quinone oxidoreductase</fullName>
    </submittedName>
</protein>
<gene>
    <name evidence="4" type="ORF">BP5553_05645</name>
</gene>
<dbReference type="SUPFAM" id="SSF50129">
    <property type="entry name" value="GroES-like"/>
    <property type="match status" value="1"/>
</dbReference>
<organism evidence="4 5">
    <name type="scientific">Venustampulla echinocandica</name>
    <dbReference type="NCBI Taxonomy" id="2656787"/>
    <lineage>
        <taxon>Eukaryota</taxon>
        <taxon>Fungi</taxon>
        <taxon>Dikarya</taxon>
        <taxon>Ascomycota</taxon>
        <taxon>Pezizomycotina</taxon>
        <taxon>Leotiomycetes</taxon>
        <taxon>Helotiales</taxon>
        <taxon>Pleuroascaceae</taxon>
        <taxon>Venustampulla</taxon>
    </lineage>
</organism>
<dbReference type="PANTHER" id="PTHR45348:SF2">
    <property type="entry name" value="ZINC-TYPE ALCOHOL DEHYDROGENASE-LIKE PROTEIN C2E1P3.01"/>
    <property type="match status" value="1"/>
</dbReference>
<dbReference type="Pfam" id="PF00107">
    <property type="entry name" value="ADH_zinc_N"/>
    <property type="match status" value="1"/>
</dbReference>